<feature type="transmembrane region" description="Helical" evidence="1">
    <location>
        <begin position="243"/>
        <end position="265"/>
    </location>
</feature>
<keyword evidence="3" id="KW-1185">Reference proteome</keyword>
<evidence type="ECO:0000313" key="3">
    <source>
        <dbReference type="Proteomes" id="UP001549106"/>
    </source>
</evidence>
<feature type="transmembrane region" description="Helical" evidence="1">
    <location>
        <begin position="207"/>
        <end position="231"/>
    </location>
</feature>
<evidence type="ECO:0000256" key="1">
    <source>
        <dbReference type="SAM" id="Phobius"/>
    </source>
</evidence>
<name>A0ABV2LY51_9FIRM</name>
<feature type="transmembrane region" description="Helical" evidence="1">
    <location>
        <begin position="312"/>
        <end position="334"/>
    </location>
</feature>
<proteinExistence type="predicted"/>
<protein>
    <recommendedName>
        <fullName evidence="4">DUF2207 domain-containing protein</fullName>
    </recommendedName>
</protein>
<dbReference type="EMBL" id="JBEPMJ010000002">
    <property type="protein sequence ID" value="MET3749136.1"/>
    <property type="molecule type" value="Genomic_DNA"/>
</dbReference>
<dbReference type="Proteomes" id="UP001549106">
    <property type="component" value="Unassembled WGS sequence"/>
</dbReference>
<dbReference type="RefSeq" id="WP_257463878.1">
    <property type="nucleotide sequence ID" value="NZ_JANJZT010000002.1"/>
</dbReference>
<accession>A0ABV2LY51</accession>
<keyword evidence="1" id="KW-1133">Transmembrane helix</keyword>
<evidence type="ECO:0000313" key="2">
    <source>
        <dbReference type="EMBL" id="MET3749136.1"/>
    </source>
</evidence>
<comment type="caution">
    <text evidence="2">The sequence shown here is derived from an EMBL/GenBank/DDBJ whole genome shotgun (WGS) entry which is preliminary data.</text>
</comment>
<keyword evidence="1" id="KW-0812">Transmembrane</keyword>
<keyword evidence="1" id="KW-0472">Membrane</keyword>
<gene>
    <name evidence="2" type="ORF">ABID24_000359</name>
</gene>
<reference evidence="2 3" key="1">
    <citation type="submission" date="2024-06" db="EMBL/GenBank/DDBJ databases">
        <title>Genomic Encyclopedia of Type Strains, Phase IV (KMG-IV): sequencing the most valuable type-strain genomes for metagenomic binning, comparative biology and taxonomic classification.</title>
        <authorList>
            <person name="Goeker M."/>
        </authorList>
    </citation>
    <scope>NUCLEOTIDE SEQUENCE [LARGE SCALE GENOMIC DNA]</scope>
    <source>
        <strain evidence="2 3">DSM 29492</strain>
    </source>
</reference>
<organism evidence="2 3">
    <name type="scientific">Blautia caecimuris</name>
    <dbReference type="NCBI Taxonomy" id="1796615"/>
    <lineage>
        <taxon>Bacteria</taxon>
        <taxon>Bacillati</taxon>
        <taxon>Bacillota</taxon>
        <taxon>Clostridia</taxon>
        <taxon>Lachnospirales</taxon>
        <taxon>Lachnospiraceae</taxon>
        <taxon>Blautia</taxon>
    </lineage>
</organism>
<evidence type="ECO:0008006" key="4">
    <source>
        <dbReference type="Google" id="ProtNLM"/>
    </source>
</evidence>
<sequence length="345" mass="38964">MSSGKRTFQGISWKCLLPGALALFFYAGAVLAFGSMMEEPSVSVFLSGAYPEENRAEEILETLEQTEAESSACFYWDGGMITLTEPDYGRSAQVMAAGILGDGSLYDKRIHGFWEKDKEGCVIDGDTAWKLFGTREAEGRQLVYGEKTYQVRQVLPWKQRMILIRPEEENTMYTRVFLKNEKLQDSKTAEQFLMAYGLNGTVVDSGFLISAARMLLLIFPGIVMGILFLKANRERRICRKEQAAAFWMWTGACVLIVAAAAVLLWKNMEIPQEWIPSRWSDFQFWSDKFRELEEKVRLFLMLPKTVGQAENISGFVKCVGCSMGSAFIGILALLSKRERSKRTSA</sequence>